<dbReference type="GeneID" id="96903812"/>
<dbReference type="eggNOG" id="ENOG502RYSQ">
    <property type="taxonomic scope" value="Eukaryota"/>
</dbReference>
<dbReference type="Proteomes" id="UP000001640">
    <property type="component" value="Chromosome 5"/>
</dbReference>
<sequence length="221" mass="25070">MKWCLPRLYSTGITKNSVTQTRFKETMSRVSNSVSIVTAAVGIDQKQDTYHGLTISSMTSLALNPFPLIQFNLKLPSFTSESLHKYGYFGVHLLGSNERAVKLANQFSKGARQCENGLFERTKPFIGLKEGADFETHYIKHSEFKIPLLKYCRRILICKKVEVFRIGDHEIWVGKVNDIIINDVHDSDHGGLLHYNRGFHKLGDNILSNDSMQNKFGITDS</sequence>
<dbReference type="Pfam" id="PF01613">
    <property type="entry name" value="Flavin_Reduct"/>
    <property type="match status" value="1"/>
</dbReference>
<dbReference type="HOGENOM" id="CLU_085409_0_0_1"/>
<proteinExistence type="predicted"/>
<dbReference type="InterPro" id="IPR002563">
    <property type="entry name" value="Flavin_Rdtase-like_dom"/>
</dbReference>
<organism evidence="3 4">
    <name type="scientific">Naumovozyma castellii</name>
    <name type="common">Yeast</name>
    <name type="synonym">Saccharomyces castellii</name>
    <dbReference type="NCBI Taxonomy" id="27288"/>
    <lineage>
        <taxon>Eukaryota</taxon>
        <taxon>Fungi</taxon>
        <taxon>Dikarya</taxon>
        <taxon>Ascomycota</taxon>
        <taxon>Saccharomycotina</taxon>
        <taxon>Saccharomycetes</taxon>
        <taxon>Saccharomycetales</taxon>
        <taxon>Saccharomycetaceae</taxon>
        <taxon>Naumovozyma</taxon>
    </lineage>
</organism>
<dbReference type="EMBL" id="HE576756">
    <property type="protein sequence ID" value="CCC70179.1"/>
    <property type="molecule type" value="Genomic_DNA"/>
</dbReference>
<protein>
    <recommendedName>
        <fullName evidence="2">Flavin reductase like domain-containing protein</fullName>
    </recommendedName>
</protein>
<dbReference type="KEGG" id="ncs:NCAS_0E01090"/>
<dbReference type="InterPro" id="IPR012349">
    <property type="entry name" value="Split_barrel_FMN-bd"/>
</dbReference>
<name>G0VFB4_NAUCA</name>
<dbReference type="OMA" id="GDHEIWV"/>
<keyword evidence="4" id="KW-1185">Reference proteome</keyword>
<dbReference type="STRING" id="1064592.G0VFB4"/>
<dbReference type="Gene3D" id="2.30.110.10">
    <property type="entry name" value="Electron Transport, Fmn-binding Protein, Chain A"/>
    <property type="match status" value="1"/>
</dbReference>
<dbReference type="SUPFAM" id="SSF50475">
    <property type="entry name" value="FMN-binding split barrel"/>
    <property type="match status" value="1"/>
</dbReference>
<evidence type="ECO:0000259" key="2">
    <source>
        <dbReference type="SMART" id="SM00903"/>
    </source>
</evidence>
<dbReference type="OrthoDB" id="2015405at2759"/>
<dbReference type="AlphaFoldDB" id="G0VFB4"/>
<dbReference type="SMART" id="SM00903">
    <property type="entry name" value="Flavin_Reduct"/>
    <property type="match status" value="1"/>
</dbReference>
<gene>
    <name evidence="3" type="primary">NCAS0E01090</name>
    <name evidence="3" type="ordered locus">NCAS_0E01090</name>
</gene>
<keyword evidence="1" id="KW-0560">Oxidoreductase</keyword>
<dbReference type="GO" id="GO:0010181">
    <property type="term" value="F:FMN binding"/>
    <property type="evidence" value="ECO:0007669"/>
    <property type="project" value="InterPro"/>
</dbReference>
<accession>G0VFB4</accession>
<dbReference type="RefSeq" id="XP_003676540.1">
    <property type="nucleotide sequence ID" value="XM_003676492.1"/>
</dbReference>
<evidence type="ECO:0000313" key="4">
    <source>
        <dbReference type="Proteomes" id="UP000001640"/>
    </source>
</evidence>
<evidence type="ECO:0000256" key="1">
    <source>
        <dbReference type="ARBA" id="ARBA00023002"/>
    </source>
</evidence>
<dbReference type="GO" id="GO:0042602">
    <property type="term" value="F:riboflavin reductase (NADPH) activity"/>
    <property type="evidence" value="ECO:0007669"/>
    <property type="project" value="TreeGrafter"/>
</dbReference>
<dbReference type="PANTHER" id="PTHR30466">
    <property type="entry name" value="FLAVIN REDUCTASE"/>
    <property type="match status" value="1"/>
</dbReference>
<dbReference type="InterPro" id="IPR050268">
    <property type="entry name" value="NADH-dep_flavin_reductase"/>
</dbReference>
<reference key="2">
    <citation type="submission" date="2011-08" db="EMBL/GenBank/DDBJ databases">
        <title>Genome sequence of Naumovozyma castellii.</title>
        <authorList>
            <person name="Gordon J.L."/>
            <person name="Armisen D."/>
            <person name="Proux-Wera E."/>
            <person name="OhEigeartaigh S.S."/>
            <person name="Byrne K.P."/>
            <person name="Wolfe K.H."/>
        </authorList>
    </citation>
    <scope>NUCLEOTIDE SEQUENCE</scope>
    <source>
        <strain>Type strain:CBS 4309</strain>
    </source>
</reference>
<reference evidence="3 4" key="1">
    <citation type="journal article" date="2011" name="Proc. Natl. Acad. Sci. U.S.A.">
        <title>Evolutionary erosion of yeast sex chromosomes by mating-type switching accidents.</title>
        <authorList>
            <person name="Gordon J.L."/>
            <person name="Armisen D."/>
            <person name="Proux-Wera E."/>
            <person name="Oheigeartaigh S.S."/>
            <person name="Byrne K.P."/>
            <person name="Wolfe K.H."/>
        </authorList>
    </citation>
    <scope>NUCLEOTIDE SEQUENCE [LARGE SCALE GENOMIC DNA]</scope>
    <source>
        <strain evidence="4">ATCC 76901 / BCRC 22586 / CBS 4309 / NBRC 1992 / NRRL Y-12630</strain>
    </source>
</reference>
<dbReference type="PANTHER" id="PTHR30466:SF1">
    <property type="entry name" value="FMN REDUCTASE (NADH) RUTF"/>
    <property type="match status" value="1"/>
</dbReference>
<feature type="domain" description="Flavin reductase like" evidence="2">
    <location>
        <begin position="27"/>
        <end position="201"/>
    </location>
</feature>
<evidence type="ECO:0000313" key="3">
    <source>
        <dbReference type="EMBL" id="CCC70179.1"/>
    </source>
</evidence>
<dbReference type="InParanoid" id="G0VFB4"/>